<reference evidence="5" key="1">
    <citation type="submission" date="2018-11" db="EMBL/GenBank/DDBJ databases">
        <authorList>
            <consortium name="Pathogen Informatics"/>
        </authorList>
    </citation>
    <scope>NUCLEOTIDE SEQUENCE [LARGE SCALE GENOMIC DNA]</scope>
</reference>
<keyword evidence="2" id="KW-0645">Protease</keyword>
<dbReference type="InterPro" id="IPR038765">
    <property type="entry name" value="Papain-like_cys_pep_sf"/>
</dbReference>
<dbReference type="SUPFAM" id="SSF54001">
    <property type="entry name" value="Cysteine proteinases"/>
    <property type="match status" value="1"/>
</dbReference>
<dbReference type="PROSITE" id="PS50600">
    <property type="entry name" value="ULP_PROTEASE"/>
    <property type="match status" value="1"/>
</dbReference>
<evidence type="ECO:0000256" key="2">
    <source>
        <dbReference type="ARBA" id="ARBA00022670"/>
    </source>
</evidence>
<dbReference type="GO" id="GO:0006508">
    <property type="term" value="P:proteolysis"/>
    <property type="evidence" value="ECO:0007669"/>
    <property type="project" value="UniProtKB-KW"/>
</dbReference>
<evidence type="ECO:0000313" key="5">
    <source>
        <dbReference type="EMBL" id="VDP11045.1"/>
    </source>
</evidence>
<evidence type="ECO:0000259" key="4">
    <source>
        <dbReference type="PROSITE" id="PS50600"/>
    </source>
</evidence>
<evidence type="ECO:0000256" key="3">
    <source>
        <dbReference type="ARBA" id="ARBA00022801"/>
    </source>
</evidence>
<dbReference type="GO" id="GO:0008234">
    <property type="term" value="F:cysteine-type peptidase activity"/>
    <property type="evidence" value="ECO:0007669"/>
    <property type="project" value="InterPro"/>
</dbReference>
<accession>A0A3P8BXQ1</accession>
<protein>
    <recommendedName>
        <fullName evidence="4">Ubiquitin-like protease family profile domain-containing protein</fullName>
    </recommendedName>
</protein>
<dbReference type="Pfam" id="PF02902">
    <property type="entry name" value="Peptidase_C48"/>
    <property type="match status" value="1"/>
</dbReference>
<dbReference type="Gene3D" id="3.40.395.10">
    <property type="entry name" value="Adenoviral Proteinase, Chain A"/>
    <property type="match status" value="1"/>
</dbReference>
<name>A0A3P8BXQ1_HELPZ</name>
<dbReference type="EMBL" id="UZAH01030582">
    <property type="protein sequence ID" value="VDP11045.1"/>
    <property type="molecule type" value="Genomic_DNA"/>
</dbReference>
<sequence length="140" mass="15934">MIVIDSLFNSTAYVNLTRNVAVTAYRSIGLALRATLHLMNDEFDLGKYTLIRMERMPCQTNGYDCGFYMTLFAEHFTKHDSWKLSKDSGVLNRNALNEQGFGDRCSFDGMECVLQVDECNAQRQLVLSRHFDVHVSVAPL</sequence>
<gene>
    <name evidence="5" type="ORF">HPBE_LOCUS18284</name>
</gene>
<evidence type="ECO:0000256" key="1">
    <source>
        <dbReference type="ARBA" id="ARBA00005234"/>
    </source>
</evidence>
<dbReference type="AlphaFoldDB" id="A0A3P8BXQ1"/>
<proteinExistence type="inferred from homology"/>
<feature type="domain" description="Ubiquitin-like protease family profile" evidence="4">
    <location>
        <begin position="1"/>
        <end position="76"/>
    </location>
</feature>
<dbReference type="InterPro" id="IPR003653">
    <property type="entry name" value="Peptidase_C48_C"/>
</dbReference>
<organism evidence="5">
    <name type="scientific">Heligmosomoides polygyrus</name>
    <name type="common">Parasitic roundworm</name>
    <dbReference type="NCBI Taxonomy" id="6339"/>
    <lineage>
        <taxon>Eukaryota</taxon>
        <taxon>Metazoa</taxon>
        <taxon>Ecdysozoa</taxon>
        <taxon>Nematoda</taxon>
        <taxon>Chromadorea</taxon>
        <taxon>Rhabditida</taxon>
        <taxon>Rhabditina</taxon>
        <taxon>Rhabditomorpha</taxon>
        <taxon>Strongyloidea</taxon>
        <taxon>Heligmosomidae</taxon>
        <taxon>Heligmosomoides</taxon>
    </lineage>
</organism>
<keyword evidence="3" id="KW-0378">Hydrolase</keyword>
<comment type="similarity">
    <text evidence="1">Belongs to the peptidase C48 family.</text>
</comment>
<dbReference type="OrthoDB" id="5876410at2759"/>